<dbReference type="PANTHER" id="PTHR30121">
    <property type="entry name" value="UNCHARACTERIZED PROTEIN YJGR-RELATED"/>
    <property type="match status" value="1"/>
</dbReference>
<protein>
    <submittedName>
        <fullName evidence="1">ATP-binding protein</fullName>
    </submittedName>
</protein>
<comment type="caution">
    <text evidence="1">The sequence shown here is derived from an EMBL/GenBank/DDBJ whole genome shotgun (WGS) entry which is preliminary data.</text>
</comment>
<accession>A0AAW9JVN5</accession>
<keyword evidence="1" id="KW-0547">Nucleotide-binding</keyword>
<dbReference type="InterPro" id="IPR051162">
    <property type="entry name" value="T4SS_component"/>
</dbReference>
<reference evidence="1" key="1">
    <citation type="submission" date="2023-08" db="EMBL/GenBank/DDBJ databases">
        <title>Genomic characterization of piscicolin 126 produced by Carnobacterium maltaromaticum CM22 strain isolated from salmon (Salmo salar).</title>
        <authorList>
            <person name="Gonzalez-Gragera E."/>
            <person name="Garcia-Lopez J.D."/>
            <person name="Teso-Perez C."/>
            <person name="Gimenez-Hernandez I."/>
            <person name="Peralta-Sanchez J.M."/>
            <person name="Valdivia E."/>
            <person name="Montalban-Lopez M."/>
            <person name="Martin-Platero A.M."/>
            <person name="Banos A."/>
            <person name="Martinez-Bueno M."/>
        </authorList>
    </citation>
    <scope>NUCLEOTIDE SEQUENCE</scope>
    <source>
        <strain evidence="1">CM22</strain>
    </source>
</reference>
<proteinExistence type="predicted"/>
<dbReference type="PANTHER" id="PTHR30121:SF6">
    <property type="entry name" value="SLR6007 PROTEIN"/>
    <property type="match status" value="1"/>
</dbReference>
<dbReference type="Pfam" id="PF12846">
    <property type="entry name" value="AAA_10"/>
    <property type="match status" value="1"/>
</dbReference>
<dbReference type="AlphaFoldDB" id="A0AAW9JVN5"/>
<dbReference type="SUPFAM" id="SSF52540">
    <property type="entry name" value="P-loop containing nucleoside triphosphate hydrolases"/>
    <property type="match status" value="1"/>
</dbReference>
<gene>
    <name evidence="1" type="ORF">RAK27_02610</name>
</gene>
<evidence type="ECO:0000313" key="2">
    <source>
        <dbReference type="Proteomes" id="UP001290462"/>
    </source>
</evidence>
<evidence type="ECO:0000313" key="1">
    <source>
        <dbReference type="EMBL" id="MDZ5757541.1"/>
    </source>
</evidence>
<name>A0AAW9JVN5_CARML</name>
<dbReference type="InterPro" id="IPR016628">
    <property type="entry name" value="ATPase_SAG2001_prd"/>
</dbReference>
<dbReference type="PIRSF" id="PIRSF015040">
    <property type="entry name" value="ATPase_SAG2001_prd"/>
    <property type="match status" value="1"/>
</dbReference>
<organism evidence="1 2">
    <name type="scientific">Carnobacterium maltaromaticum</name>
    <name type="common">Carnobacterium piscicola</name>
    <dbReference type="NCBI Taxonomy" id="2751"/>
    <lineage>
        <taxon>Bacteria</taxon>
        <taxon>Bacillati</taxon>
        <taxon>Bacillota</taxon>
        <taxon>Bacilli</taxon>
        <taxon>Lactobacillales</taxon>
        <taxon>Carnobacteriaceae</taxon>
        <taxon>Carnobacterium</taxon>
    </lineage>
</organism>
<dbReference type="RefSeq" id="WP_322808438.1">
    <property type="nucleotide sequence ID" value="NZ_JAVBVO010000002.1"/>
</dbReference>
<dbReference type="InterPro" id="IPR027417">
    <property type="entry name" value="P-loop_NTPase"/>
</dbReference>
<dbReference type="Gene3D" id="3.40.50.300">
    <property type="entry name" value="P-loop containing nucleotide triphosphate hydrolases"/>
    <property type="match status" value="2"/>
</dbReference>
<dbReference type="Proteomes" id="UP001290462">
    <property type="component" value="Unassembled WGS sequence"/>
</dbReference>
<sequence length="836" mass="95099">MKKKFEYPVQKMQGNLVLTKEKEVIAYYSVPSISVAITDDEKKKKTKQDVGRVLKKLFPQKWFEIALVPKDFRLFEKMKDVESTLATESRPLGVQVLNKAVSGLTKEMEIPYQYEWVIGVPLNKNDSSLDLKKALADGFNNVSKTVMGQLGYGVAVKENWFEDWNSEETDVYQTLGSIRAKRLSEEELYYHQRSQFLWYMPHTQEEVVANRAIENVTDTQITSKLGHLRLSTEYGQSYVDILPIGKIPTLMNFQHIGEIVQNFNFQVGFRIKAEFTDVNGSMGVRSKMERSRTRVSNIIKEAHNTGSTQQDRIIEGKIALDDLSKKIGNKEPYVEYGMYLIVAAKTKGQLKQRRKTVLSAFQNLHIHVSRATFDTPYLFQSVLFGNKLEKTTRKWIHSSTARGLSEQMLFTTTFGGTNSGFYLGRVDNVYNKWDSLPEAIQASRNIVLFNPTIANKEGIAGKVTKNPHIYISGETGSGKSVAAQNIFLQMSLTNVKLLYVDPKGELKSHYLSLCNDPIFRNKNPELVKHIEAFNFVTLDVRDKKNYGVLDPIVILEPVDAIETAKSMIDYLGSGGWEMTQKTAISKAVKKIVNLRSQGEQVGFKHVIEELRQSREKEIQQVGEYLFEMIDGTILDLAFSDGSTKGLNYDDRVTILEVADLSLPKEKNVKISEHERNSVVLMFALGNFCKRFGEKNRDEETMEFFDESWILTASLEGQKVIKSMRRVGRSQNNTLVLITQSVNDGKSEDDTTGFGTVLAFYEKNERKEILEHVGLEVNERNLKWIDNMSSGQCLLRDVFGNVNRISIHIFLESWLELFSPMKDTVASGIENKYARAA</sequence>
<dbReference type="EMBL" id="JAVBVO010000002">
    <property type="protein sequence ID" value="MDZ5757541.1"/>
    <property type="molecule type" value="Genomic_DNA"/>
</dbReference>
<dbReference type="GO" id="GO:0005524">
    <property type="term" value="F:ATP binding"/>
    <property type="evidence" value="ECO:0007669"/>
    <property type="project" value="UniProtKB-KW"/>
</dbReference>
<keyword evidence="1" id="KW-0067">ATP-binding</keyword>